<keyword evidence="4" id="KW-0547">Nucleotide-binding</keyword>
<comment type="similarity">
    <text evidence="2">Belongs to the ABC transporter superfamily.</text>
</comment>
<dbReference type="KEGG" id="cid:P73_3751"/>
<dbReference type="FunFam" id="3.40.50.300:FF:000016">
    <property type="entry name" value="Oligopeptide ABC transporter ATP-binding component"/>
    <property type="match status" value="1"/>
</dbReference>
<dbReference type="InterPro" id="IPR003593">
    <property type="entry name" value="AAA+_ATPase"/>
</dbReference>
<dbReference type="InterPro" id="IPR050319">
    <property type="entry name" value="ABC_transp_ATP-bind"/>
</dbReference>
<name>A0A0B5E606_9RHOB</name>
<dbReference type="GO" id="GO:0016887">
    <property type="term" value="F:ATP hydrolysis activity"/>
    <property type="evidence" value="ECO:0007669"/>
    <property type="project" value="InterPro"/>
</dbReference>
<dbReference type="RefSeq" id="WP_074743352.1">
    <property type="nucleotide sequence ID" value="NZ_CP004393.1"/>
</dbReference>
<dbReference type="EMBL" id="CP004393">
    <property type="protein sequence ID" value="AJE48466.1"/>
    <property type="molecule type" value="Genomic_DNA"/>
</dbReference>
<dbReference type="InterPro" id="IPR013563">
    <property type="entry name" value="Oligopep_ABC_C"/>
</dbReference>
<evidence type="ECO:0000313" key="7">
    <source>
        <dbReference type="EMBL" id="AJE48466.1"/>
    </source>
</evidence>
<dbReference type="SUPFAM" id="SSF52540">
    <property type="entry name" value="P-loop containing nucleoside triphosphate hydrolases"/>
    <property type="match status" value="1"/>
</dbReference>
<dbReference type="Proteomes" id="UP000031521">
    <property type="component" value="Chromosome"/>
</dbReference>
<comment type="subcellular location">
    <subcellularLocation>
        <location evidence="1">Cell inner membrane</location>
        <topology evidence="1">Peripheral membrane protein</topology>
    </subcellularLocation>
</comment>
<keyword evidence="8" id="KW-1185">Reference proteome</keyword>
<dbReference type="PROSITE" id="PS50893">
    <property type="entry name" value="ABC_TRANSPORTER_2"/>
    <property type="match status" value="1"/>
</dbReference>
<accession>A0A0B5E606</accession>
<evidence type="ECO:0000256" key="4">
    <source>
        <dbReference type="ARBA" id="ARBA00022741"/>
    </source>
</evidence>
<sequence>MMTQTPIPLLEINDLEVRYPAGSFLSRLAGGPREVTILPGTSLSVRPGETVGLIGESGSGKTTLGRAAVGLAPVSGGTIRIGADTMSTERGRSWIRMRRDVGLMFQDPVAALDPRMRIGTSVTEPLVIHRMLEGKSRREKAVELLRQVGLGAEFADRYPHQVSGGQARRATVARALALNPELVIADEPTAGLDLSVQGELLNLLNELQTRLGISFLMITHNLAVARHVTDRIAIMYLGRIVETGRSQDIFAHPAHPYTRALLRARSATRETAAPLTGENPSLAARPDGCEFHTRCPLATDHCRVAAPQGRSIGTGHYVTCHRAEEVLAGVGVADPAAGKFLRKSTDMETTT</sequence>
<dbReference type="CDD" id="cd03257">
    <property type="entry name" value="ABC_NikE_OppD_transporters"/>
    <property type="match status" value="1"/>
</dbReference>
<dbReference type="GO" id="GO:0005524">
    <property type="term" value="F:ATP binding"/>
    <property type="evidence" value="ECO:0007669"/>
    <property type="project" value="UniProtKB-KW"/>
</dbReference>
<keyword evidence="5" id="KW-0067">ATP-binding</keyword>
<proteinExistence type="inferred from homology"/>
<evidence type="ECO:0000256" key="1">
    <source>
        <dbReference type="ARBA" id="ARBA00004417"/>
    </source>
</evidence>
<reference evidence="7 8" key="1">
    <citation type="journal article" date="2014" name="Int. J. Syst. Evol. Microbiol.">
        <title>Celeribacter indicus sp. nov., a polycyclic aromatic hydrocarbon-degrading bacterium from deep-sea sediment and reclassification of Huaishuia halophila as Celeribacter halophilus comb. nov.</title>
        <authorList>
            <person name="Lai Q."/>
            <person name="Cao J."/>
            <person name="Yuan J."/>
            <person name="Li F."/>
            <person name="Shao Z."/>
        </authorList>
    </citation>
    <scope>NUCLEOTIDE SEQUENCE [LARGE SCALE GENOMIC DNA]</scope>
    <source>
        <strain evidence="7">P73</strain>
    </source>
</reference>
<evidence type="ECO:0000259" key="6">
    <source>
        <dbReference type="PROSITE" id="PS50893"/>
    </source>
</evidence>
<evidence type="ECO:0000256" key="3">
    <source>
        <dbReference type="ARBA" id="ARBA00022448"/>
    </source>
</evidence>
<evidence type="ECO:0000256" key="2">
    <source>
        <dbReference type="ARBA" id="ARBA00005417"/>
    </source>
</evidence>
<evidence type="ECO:0000313" key="8">
    <source>
        <dbReference type="Proteomes" id="UP000031521"/>
    </source>
</evidence>
<dbReference type="Pfam" id="PF08352">
    <property type="entry name" value="oligo_HPY"/>
    <property type="match status" value="1"/>
</dbReference>
<feature type="domain" description="ABC transporter" evidence="6">
    <location>
        <begin position="10"/>
        <end position="262"/>
    </location>
</feature>
<dbReference type="InterPro" id="IPR027417">
    <property type="entry name" value="P-loop_NTPase"/>
</dbReference>
<dbReference type="PANTHER" id="PTHR43776:SF7">
    <property type="entry name" value="D,D-DIPEPTIDE TRANSPORT ATP-BINDING PROTEIN DDPF-RELATED"/>
    <property type="match status" value="1"/>
</dbReference>
<dbReference type="GO" id="GO:0055085">
    <property type="term" value="P:transmembrane transport"/>
    <property type="evidence" value="ECO:0007669"/>
    <property type="project" value="UniProtKB-ARBA"/>
</dbReference>
<dbReference type="GO" id="GO:0015833">
    <property type="term" value="P:peptide transport"/>
    <property type="evidence" value="ECO:0007669"/>
    <property type="project" value="InterPro"/>
</dbReference>
<dbReference type="Gene3D" id="3.40.50.300">
    <property type="entry name" value="P-loop containing nucleotide triphosphate hydrolases"/>
    <property type="match status" value="1"/>
</dbReference>
<dbReference type="HOGENOM" id="CLU_000604_1_23_5"/>
<dbReference type="PANTHER" id="PTHR43776">
    <property type="entry name" value="TRANSPORT ATP-BINDING PROTEIN"/>
    <property type="match status" value="1"/>
</dbReference>
<dbReference type="InterPro" id="IPR017871">
    <property type="entry name" value="ABC_transporter-like_CS"/>
</dbReference>
<keyword evidence="3" id="KW-0813">Transport</keyword>
<dbReference type="OrthoDB" id="9802264at2"/>
<dbReference type="PROSITE" id="PS00211">
    <property type="entry name" value="ABC_TRANSPORTER_1"/>
    <property type="match status" value="1"/>
</dbReference>
<evidence type="ECO:0000256" key="5">
    <source>
        <dbReference type="ARBA" id="ARBA00022840"/>
    </source>
</evidence>
<dbReference type="InterPro" id="IPR003439">
    <property type="entry name" value="ABC_transporter-like_ATP-bd"/>
</dbReference>
<dbReference type="AlphaFoldDB" id="A0A0B5E606"/>
<dbReference type="Pfam" id="PF00005">
    <property type="entry name" value="ABC_tran"/>
    <property type="match status" value="1"/>
</dbReference>
<dbReference type="SMART" id="SM00382">
    <property type="entry name" value="AAA"/>
    <property type="match status" value="1"/>
</dbReference>
<protein>
    <submittedName>
        <fullName evidence="7">Oligopeptide/dipeptide ABC transporter ATPase</fullName>
    </submittedName>
</protein>
<gene>
    <name evidence="7" type="ORF">P73_3751</name>
</gene>
<dbReference type="NCBIfam" id="TIGR01727">
    <property type="entry name" value="oligo_HPY"/>
    <property type="match status" value="1"/>
</dbReference>
<organism evidence="7 8">
    <name type="scientific">Celeribacter indicus</name>
    <dbReference type="NCBI Taxonomy" id="1208324"/>
    <lineage>
        <taxon>Bacteria</taxon>
        <taxon>Pseudomonadati</taxon>
        <taxon>Pseudomonadota</taxon>
        <taxon>Alphaproteobacteria</taxon>
        <taxon>Rhodobacterales</taxon>
        <taxon>Roseobacteraceae</taxon>
        <taxon>Celeribacter</taxon>
    </lineage>
</organism>
<dbReference type="STRING" id="1208324.P73_3751"/>
<dbReference type="GO" id="GO:0005886">
    <property type="term" value="C:plasma membrane"/>
    <property type="evidence" value="ECO:0007669"/>
    <property type="project" value="UniProtKB-SubCell"/>
</dbReference>